<comment type="caution">
    <text evidence="2">The sequence shown here is derived from an EMBL/GenBank/DDBJ whole genome shotgun (WGS) entry which is preliminary data.</text>
</comment>
<keyword evidence="3" id="KW-1185">Reference proteome</keyword>
<gene>
    <name evidence="2" type="ORF">ElyMa_004765100</name>
</gene>
<accession>A0AAV4IEY5</accession>
<dbReference type="AlphaFoldDB" id="A0AAV4IEY5"/>
<dbReference type="Pfam" id="PF13843">
    <property type="entry name" value="DDE_Tnp_1_7"/>
    <property type="match status" value="1"/>
</dbReference>
<reference evidence="2 3" key="1">
    <citation type="journal article" date="2021" name="Elife">
        <title>Chloroplast acquisition without the gene transfer in kleptoplastic sea slugs, Plakobranchus ocellatus.</title>
        <authorList>
            <person name="Maeda T."/>
            <person name="Takahashi S."/>
            <person name="Yoshida T."/>
            <person name="Shimamura S."/>
            <person name="Takaki Y."/>
            <person name="Nagai Y."/>
            <person name="Toyoda A."/>
            <person name="Suzuki Y."/>
            <person name="Arimoto A."/>
            <person name="Ishii H."/>
            <person name="Satoh N."/>
            <person name="Nishiyama T."/>
            <person name="Hasebe M."/>
            <person name="Maruyama T."/>
            <person name="Minagawa J."/>
            <person name="Obokata J."/>
            <person name="Shigenobu S."/>
        </authorList>
    </citation>
    <scope>NUCLEOTIDE SEQUENCE [LARGE SCALE GENOMIC DNA]</scope>
</reference>
<dbReference type="InterPro" id="IPR029526">
    <property type="entry name" value="PGBD"/>
</dbReference>
<dbReference type="PANTHER" id="PTHR46599">
    <property type="entry name" value="PIGGYBAC TRANSPOSABLE ELEMENT-DERIVED PROTEIN 4"/>
    <property type="match status" value="1"/>
</dbReference>
<organism evidence="2 3">
    <name type="scientific">Elysia marginata</name>
    <dbReference type="NCBI Taxonomy" id="1093978"/>
    <lineage>
        <taxon>Eukaryota</taxon>
        <taxon>Metazoa</taxon>
        <taxon>Spiralia</taxon>
        <taxon>Lophotrochozoa</taxon>
        <taxon>Mollusca</taxon>
        <taxon>Gastropoda</taxon>
        <taxon>Heterobranchia</taxon>
        <taxon>Euthyneura</taxon>
        <taxon>Panpulmonata</taxon>
        <taxon>Sacoglossa</taxon>
        <taxon>Placobranchoidea</taxon>
        <taxon>Plakobranchidae</taxon>
        <taxon>Elysia</taxon>
    </lineage>
</organism>
<dbReference type="PANTHER" id="PTHR46599:SF3">
    <property type="entry name" value="PIGGYBAC TRANSPOSABLE ELEMENT-DERIVED PROTEIN 4"/>
    <property type="match status" value="1"/>
</dbReference>
<evidence type="ECO:0000259" key="1">
    <source>
        <dbReference type="Pfam" id="PF13843"/>
    </source>
</evidence>
<dbReference type="EMBL" id="BMAT01009554">
    <property type="protein sequence ID" value="GFS08733.1"/>
    <property type="molecule type" value="Genomic_DNA"/>
</dbReference>
<evidence type="ECO:0000313" key="3">
    <source>
        <dbReference type="Proteomes" id="UP000762676"/>
    </source>
</evidence>
<name>A0AAV4IEY5_9GAST</name>
<evidence type="ECO:0000313" key="2">
    <source>
        <dbReference type="EMBL" id="GFS08733.1"/>
    </source>
</evidence>
<protein>
    <submittedName>
        <fullName evidence="2">PiggyBac transposable element-derived protein 4</fullName>
    </submittedName>
</protein>
<proteinExistence type="predicted"/>
<sequence>MLCVSFREKKSQTKPVLVLTTAHNAEVEEREIRNKIKKKPTCIYQYNSYMGRVDVSDKQICHHAAERPTRRYWKKIFQNLLDISILNSWILFNLSREKKMSRDKYILSIVEALCSSQPQPRPQPLQPVQPLAANAHEICLLEGRKEKDCFICSDRSKDKKTSQGRKRTRYWCPGCKVGCHPTCAAQLVHVTDQGLTRKRKRV</sequence>
<feature type="domain" description="PiggyBac transposable element-derived protein" evidence="1">
    <location>
        <begin position="13"/>
        <end position="89"/>
    </location>
</feature>
<dbReference type="Proteomes" id="UP000762676">
    <property type="component" value="Unassembled WGS sequence"/>
</dbReference>